<sequence>MNAHDIKQKLNSKEYDFLRNNEHLGNNIIIK</sequence>
<proteinExistence type="predicted"/>
<dbReference type="AlphaFoldDB" id="A0A7U4LNB1"/>
<gene>
    <name evidence="1" type="ORF">CLSPO_c23640</name>
</gene>
<name>A0A7U4LNB1_CLOSG</name>
<reference evidence="1 2" key="1">
    <citation type="journal article" date="2015" name="PLoS ONE">
        <title>A universal mariner transposon system for forward genetic studies in the genus clostridium.</title>
        <authorList>
            <person name="Zhang Y."/>
            <person name="Grosse-Honebrink A."/>
            <person name="Minton N.P."/>
        </authorList>
    </citation>
    <scope>NUCLEOTIDE SEQUENCE [LARGE SCALE GENOMIC DNA]</scope>
    <source>
        <strain evidence="1 2">NCIMB 10696</strain>
    </source>
</reference>
<dbReference type="KEGG" id="cld:CLSPO_c23640"/>
<dbReference type="Proteomes" id="UP000033052">
    <property type="component" value="Chromosome"/>
</dbReference>
<dbReference type="EMBL" id="CP009225">
    <property type="protein sequence ID" value="AKC63084.1"/>
    <property type="molecule type" value="Genomic_DNA"/>
</dbReference>
<protein>
    <submittedName>
        <fullName evidence="1">Uncharacterized protein</fullName>
    </submittedName>
</protein>
<evidence type="ECO:0000313" key="1">
    <source>
        <dbReference type="EMBL" id="AKC63084.1"/>
    </source>
</evidence>
<organism evidence="1 2">
    <name type="scientific">Clostridium sporogenes</name>
    <dbReference type="NCBI Taxonomy" id="1509"/>
    <lineage>
        <taxon>Bacteria</taxon>
        <taxon>Bacillati</taxon>
        <taxon>Bacillota</taxon>
        <taxon>Clostridia</taxon>
        <taxon>Eubacteriales</taxon>
        <taxon>Clostridiaceae</taxon>
        <taxon>Clostridium</taxon>
    </lineage>
</organism>
<accession>A0A7U4LNB1</accession>
<evidence type="ECO:0000313" key="2">
    <source>
        <dbReference type="Proteomes" id="UP000033052"/>
    </source>
</evidence>